<evidence type="ECO:0000313" key="6">
    <source>
        <dbReference type="Proteomes" id="UP001142055"/>
    </source>
</evidence>
<keyword evidence="2" id="KW-0276">Fatty acid metabolism</keyword>
<keyword evidence="2" id="KW-0443">Lipid metabolism</keyword>
<dbReference type="InterPro" id="IPR000873">
    <property type="entry name" value="AMP-dep_synth/lig_dom"/>
</dbReference>
<evidence type="ECO:0000259" key="4">
    <source>
        <dbReference type="Pfam" id="PF00501"/>
    </source>
</evidence>
<name>A0A9Q0RM70_BLOTA</name>
<dbReference type="EC" id="6.2.1.3" evidence="3"/>
<dbReference type="PROSITE" id="PS00455">
    <property type="entry name" value="AMP_BINDING"/>
    <property type="match status" value="1"/>
</dbReference>
<evidence type="ECO:0000256" key="2">
    <source>
        <dbReference type="ARBA" id="ARBA00022832"/>
    </source>
</evidence>
<evidence type="ECO:0000256" key="1">
    <source>
        <dbReference type="ARBA" id="ARBA00022598"/>
    </source>
</evidence>
<dbReference type="OMA" id="VYEANRS"/>
<evidence type="ECO:0000313" key="5">
    <source>
        <dbReference type="EMBL" id="KAJ6219426.1"/>
    </source>
</evidence>
<dbReference type="SUPFAM" id="SSF56801">
    <property type="entry name" value="Acetyl-CoA synthetase-like"/>
    <property type="match status" value="1"/>
</dbReference>
<dbReference type="GO" id="GO:0004467">
    <property type="term" value="F:long-chain fatty acid-CoA ligase activity"/>
    <property type="evidence" value="ECO:0007669"/>
    <property type="project" value="UniProtKB-EC"/>
</dbReference>
<dbReference type="Pfam" id="PF00501">
    <property type="entry name" value="AMP-binding"/>
    <property type="match status" value="1"/>
</dbReference>
<dbReference type="PANTHER" id="PTHR43272:SF107">
    <property type="entry name" value="LONG-CHAIN-FATTY-ACID--COA LIGASE 5"/>
    <property type="match status" value="1"/>
</dbReference>
<evidence type="ECO:0000256" key="3">
    <source>
        <dbReference type="ARBA" id="ARBA00026121"/>
    </source>
</evidence>
<comment type="caution">
    <text evidence="5">The sequence shown here is derived from an EMBL/GenBank/DDBJ whole genome shotgun (WGS) entry which is preliminary data.</text>
</comment>
<dbReference type="AlphaFoldDB" id="A0A9Q0RM70"/>
<dbReference type="EMBL" id="JAPWDV010000002">
    <property type="protein sequence ID" value="KAJ6219426.1"/>
    <property type="molecule type" value="Genomic_DNA"/>
</dbReference>
<dbReference type="GO" id="GO:0005783">
    <property type="term" value="C:endoplasmic reticulum"/>
    <property type="evidence" value="ECO:0007669"/>
    <property type="project" value="TreeGrafter"/>
</dbReference>
<dbReference type="InterPro" id="IPR042099">
    <property type="entry name" value="ANL_N_sf"/>
</dbReference>
<dbReference type="PANTHER" id="PTHR43272">
    <property type="entry name" value="LONG-CHAIN-FATTY-ACID--COA LIGASE"/>
    <property type="match status" value="1"/>
</dbReference>
<dbReference type="InterPro" id="IPR020845">
    <property type="entry name" value="AMP-binding_CS"/>
</dbReference>
<proteinExistence type="predicted"/>
<reference evidence="5" key="1">
    <citation type="submission" date="2022-12" db="EMBL/GenBank/DDBJ databases">
        <title>Genome assemblies of Blomia tropicalis.</title>
        <authorList>
            <person name="Cui Y."/>
        </authorList>
    </citation>
    <scope>NUCLEOTIDE SEQUENCE</scope>
    <source>
        <tissue evidence="5">Adult mites</tissue>
    </source>
</reference>
<organism evidence="5 6">
    <name type="scientific">Blomia tropicalis</name>
    <name type="common">Mite</name>
    <dbReference type="NCBI Taxonomy" id="40697"/>
    <lineage>
        <taxon>Eukaryota</taxon>
        <taxon>Metazoa</taxon>
        <taxon>Ecdysozoa</taxon>
        <taxon>Arthropoda</taxon>
        <taxon>Chelicerata</taxon>
        <taxon>Arachnida</taxon>
        <taxon>Acari</taxon>
        <taxon>Acariformes</taxon>
        <taxon>Sarcoptiformes</taxon>
        <taxon>Astigmata</taxon>
        <taxon>Glycyphagoidea</taxon>
        <taxon>Echimyopodidae</taxon>
        <taxon>Blomia</taxon>
    </lineage>
</organism>
<sequence>MTDSIETHSKDQSTRNIGFEPDENQSYLLTINSEVQTCLDMIYHGFDVAKEQDCIGRKSAYSNDYEWFSYNQTIFKMHSFGSGLVHIGCPANNQTMVIIYGKNNFKSLIAEFGCYHYSMVAVPLYDTFKVDIVSHILVEVDACVIITDSNERAKQLMNIGHSKSLHSIIITSENIHPETLKYAKDKNVKLYPFTEVERLGSLNPSPIRFPYPTDLAIVSYTGGTTGQPKGCLLTHANMVANASAMLLHIGNHIDLKLETLVSYSSIAHPRERIMKLCMFYSGGRVGIYFGDFKDLSRDLPVLQPTIMVCVPRILNRIYHRVITKVKGNWVKSRVLDVALKSKHPETVFNEKIQNSIWDKLVFKTVKQSLGGNLKLLISGSNQISNIVLNFMRNSLGCTVIQTYDITECTSFVTATLFTDQSPQHLGSPIACNAVKLIEVPEFSIHTMGDKIGEICVKGTNVFSGYYKDYDSYQSILDDEGWFHTGDIGKWLPDGSLTFVDRKNDLSLISNPPGKLIAPNRIENIYIQSMYVGQCYVDVDYDRGYLIGIIVPDIDGINLWCSENNMLLSSAEACRNQAFKNTLINDIENIGRREGLEEYEQIAEVFLENDSFTQEAGLLTPTMKVKRYEMYNFFKNEIEDIVTNNQINASKKKNS</sequence>
<dbReference type="GO" id="GO:0016020">
    <property type="term" value="C:membrane"/>
    <property type="evidence" value="ECO:0007669"/>
    <property type="project" value="TreeGrafter"/>
</dbReference>
<protein>
    <recommendedName>
        <fullName evidence="3">long-chain-fatty-acid--CoA ligase</fullName>
        <ecNumber evidence="3">6.2.1.3</ecNumber>
    </recommendedName>
</protein>
<keyword evidence="1" id="KW-0436">Ligase</keyword>
<accession>A0A9Q0RM70</accession>
<keyword evidence="6" id="KW-1185">Reference proteome</keyword>
<dbReference type="Gene3D" id="3.40.50.12780">
    <property type="entry name" value="N-terminal domain of ligase-like"/>
    <property type="match status" value="1"/>
</dbReference>
<dbReference type="Proteomes" id="UP001142055">
    <property type="component" value="Chromosome 2"/>
</dbReference>
<feature type="domain" description="AMP-dependent synthetase/ligase" evidence="4">
    <location>
        <begin position="57"/>
        <end position="466"/>
    </location>
</feature>
<gene>
    <name evidence="5" type="ORF">RDWZM_005238</name>
</gene>